<keyword evidence="3" id="KW-1185">Reference proteome</keyword>
<dbReference type="EMBL" id="OU963870">
    <property type="protein sequence ID" value="CAH0395221.1"/>
    <property type="molecule type" value="Genomic_DNA"/>
</dbReference>
<accession>A0A9P0AIC0</accession>
<evidence type="ECO:0000313" key="2">
    <source>
        <dbReference type="EMBL" id="CAH0395221.1"/>
    </source>
</evidence>
<feature type="region of interest" description="Disordered" evidence="1">
    <location>
        <begin position="352"/>
        <end position="379"/>
    </location>
</feature>
<feature type="compositionally biased region" description="Low complexity" evidence="1">
    <location>
        <begin position="152"/>
        <end position="170"/>
    </location>
</feature>
<proteinExistence type="predicted"/>
<feature type="compositionally biased region" description="Pro residues" evidence="1">
    <location>
        <begin position="210"/>
        <end position="219"/>
    </location>
</feature>
<dbReference type="Proteomes" id="UP001152759">
    <property type="component" value="Chromosome 9"/>
</dbReference>
<feature type="compositionally biased region" description="Low complexity" evidence="1">
    <location>
        <begin position="220"/>
        <end position="229"/>
    </location>
</feature>
<dbReference type="AlphaFoldDB" id="A0A9P0AIC0"/>
<sequence>MATTATKITDMIILRGRMEVRYTSETRPPQKLKKFMQNEAWERTIDLLEAANKQCNGVSEETEPAVKLAAAQTCGEAFTELDRMALNCCIGWVEAKCRRVQGSTDARYQCTVKMPLCPLQDLLQVPKTLRDCAYTTLAEAWTRRTRSRRSRSSTAGSSSSGQQVQQSSGSGRKRQRQNTDGASGSGSAGASGSRSARPPSPPRFVHRPLSPTPENPPIPGSGSAGPSGSRPARTPSFSFLDDLLPPTPEDSVSIPHDNTLISDPSYSVDAFLSEDPSRFGGLPYSVVDPFSRPTSPPRYSPVSPSDLFRGSFSLPSTPEHLGAPADPPPGHVLDEGFGVDDFSDDDALLYLEGGPAEQVAEDSTGATGNEGLTDRKSIGECSIDRKRGLNATKVNKTSADRK</sequence>
<protein>
    <submittedName>
        <fullName evidence="2">Uncharacterized protein</fullName>
    </submittedName>
</protein>
<organism evidence="2 3">
    <name type="scientific">Bemisia tabaci</name>
    <name type="common">Sweetpotato whitefly</name>
    <name type="synonym">Aleurodes tabaci</name>
    <dbReference type="NCBI Taxonomy" id="7038"/>
    <lineage>
        <taxon>Eukaryota</taxon>
        <taxon>Metazoa</taxon>
        <taxon>Ecdysozoa</taxon>
        <taxon>Arthropoda</taxon>
        <taxon>Hexapoda</taxon>
        <taxon>Insecta</taxon>
        <taxon>Pterygota</taxon>
        <taxon>Neoptera</taxon>
        <taxon>Paraneoptera</taxon>
        <taxon>Hemiptera</taxon>
        <taxon>Sternorrhyncha</taxon>
        <taxon>Aleyrodoidea</taxon>
        <taxon>Aleyrodidae</taxon>
        <taxon>Aleyrodinae</taxon>
        <taxon>Bemisia</taxon>
    </lineage>
</organism>
<name>A0A9P0AIC0_BEMTA</name>
<evidence type="ECO:0000313" key="3">
    <source>
        <dbReference type="Proteomes" id="UP001152759"/>
    </source>
</evidence>
<feature type="region of interest" description="Disordered" evidence="1">
    <location>
        <begin position="143"/>
        <end position="264"/>
    </location>
</feature>
<reference evidence="2" key="1">
    <citation type="submission" date="2021-12" db="EMBL/GenBank/DDBJ databases">
        <authorList>
            <person name="King R."/>
        </authorList>
    </citation>
    <scope>NUCLEOTIDE SEQUENCE</scope>
</reference>
<feature type="region of interest" description="Disordered" evidence="1">
    <location>
        <begin position="288"/>
        <end position="340"/>
    </location>
</feature>
<gene>
    <name evidence="2" type="ORF">BEMITA_LOCUS13433</name>
</gene>
<evidence type="ECO:0000256" key="1">
    <source>
        <dbReference type="SAM" id="MobiDB-lite"/>
    </source>
</evidence>